<evidence type="ECO:0000313" key="3">
    <source>
        <dbReference type="Proteomes" id="UP000030564"/>
    </source>
</evidence>
<feature type="chain" id="PRO_5002026508" evidence="1">
    <location>
        <begin position="22"/>
        <end position="405"/>
    </location>
</feature>
<organism evidence="2 3">
    <name type="scientific">Pseudomonas chlororaphis</name>
    <dbReference type="NCBI Taxonomy" id="587753"/>
    <lineage>
        <taxon>Bacteria</taxon>
        <taxon>Pseudomonadati</taxon>
        <taxon>Pseudomonadota</taxon>
        <taxon>Gammaproteobacteria</taxon>
        <taxon>Pseudomonadales</taxon>
        <taxon>Pseudomonadaceae</taxon>
        <taxon>Pseudomonas</taxon>
    </lineage>
</organism>
<reference evidence="2 3" key="1">
    <citation type="submission" date="2014-10" db="EMBL/GenBank/DDBJ databases">
        <title>Draft genome sequence of Pseudomonas chlororaphis EA105.</title>
        <authorList>
            <person name="McCully L.M."/>
            <person name="Bitzer A.S."/>
            <person name="Spence C."/>
            <person name="Bais H."/>
            <person name="Silby M.W."/>
        </authorList>
    </citation>
    <scope>NUCLEOTIDE SEQUENCE [LARGE SCALE GENOMIC DNA]</scope>
    <source>
        <strain evidence="2 3">EA105</strain>
    </source>
</reference>
<evidence type="ECO:0000256" key="1">
    <source>
        <dbReference type="SAM" id="SignalP"/>
    </source>
</evidence>
<dbReference type="Proteomes" id="UP000030564">
    <property type="component" value="Unassembled WGS sequence"/>
</dbReference>
<dbReference type="AlphaFoldDB" id="A0A0A6D712"/>
<comment type="caution">
    <text evidence="2">The sequence shown here is derived from an EMBL/GenBank/DDBJ whole genome shotgun (WGS) entry which is preliminary data.</text>
</comment>
<dbReference type="OrthoDB" id="6764591at2"/>
<accession>A0A0A6D712</accession>
<gene>
    <name evidence="2" type="ORF">NZ35_25220</name>
</gene>
<feature type="signal peptide" evidence="1">
    <location>
        <begin position="1"/>
        <end position="21"/>
    </location>
</feature>
<dbReference type="PATRIC" id="fig|587753.9.peg.4253"/>
<protein>
    <submittedName>
        <fullName evidence="2">Uncharacterized protein</fullName>
    </submittedName>
</protein>
<name>A0A0A6D712_9PSED</name>
<dbReference type="EMBL" id="JSFK01000034">
    <property type="protein sequence ID" value="KHA70527.1"/>
    <property type="molecule type" value="Genomic_DNA"/>
</dbReference>
<evidence type="ECO:0000313" key="2">
    <source>
        <dbReference type="EMBL" id="KHA70527.1"/>
    </source>
</evidence>
<keyword evidence="1" id="KW-0732">Signal</keyword>
<sequence>MKIFTSGCALALTLSMSPAQAINQEIRAMFRPDPSQPSKNVFINQTPNSGYCASYPDQCTANSMFSIQLPIRFNGTRALYQGEVIPIKAPANWRRLTVINADTQEAETVEVRITGVGSKYVLSQPAYELAGVSDVLEGHQKLWTSSWVYAPPPCLFSGNAPYGPEHYRFFWKTPVEGFCTKRNAFPIPSIYFDSLDFAYELRTPNPLGMSSGLYTGSIPYRLGSGGDFDFGPLMQPDDSNVTLDFVLDVQHTLKVDLPPGGNKVSLEPEGGWAPWIDSGRKPKRIFRDQPFYISASSRFKVMLLCDSPGGPNCRLGSPQGNSVQVKVSMSLPAGIDGPSGPGVPVNRIPLNVNNWSSSFQPSLYLDRKPGAMHFELEPSSIDFLLRPGMNDRLRGNITIIWDSDA</sequence>
<proteinExistence type="predicted"/>